<dbReference type="Gene3D" id="3.20.20.140">
    <property type="entry name" value="Metal-dependent hydrolases"/>
    <property type="match status" value="1"/>
</dbReference>
<proteinExistence type="predicted"/>
<dbReference type="EMBL" id="BARU01033472">
    <property type="protein sequence ID" value="GAH67845.1"/>
    <property type="molecule type" value="Genomic_DNA"/>
</dbReference>
<name>X1IEY4_9ZZZZ</name>
<dbReference type="PANTHER" id="PTHR42924">
    <property type="entry name" value="EXONUCLEASE"/>
    <property type="match status" value="1"/>
</dbReference>
<accession>X1IEY4</accession>
<feature type="non-terminal residue" evidence="2">
    <location>
        <position position="151"/>
    </location>
</feature>
<dbReference type="PANTHER" id="PTHR42924:SF3">
    <property type="entry name" value="POLYMERASE_HISTIDINOL PHOSPHATASE N-TERMINAL DOMAIN-CONTAINING PROTEIN"/>
    <property type="match status" value="1"/>
</dbReference>
<dbReference type="InterPro" id="IPR004013">
    <property type="entry name" value="PHP_dom"/>
</dbReference>
<dbReference type="SUPFAM" id="SSF89550">
    <property type="entry name" value="PHP domain-like"/>
    <property type="match status" value="1"/>
</dbReference>
<gene>
    <name evidence="2" type="ORF">S03H2_52672</name>
</gene>
<dbReference type="GO" id="GO:0004534">
    <property type="term" value="F:5'-3' RNA exonuclease activity"/>
    <property type="evidence" value="ECO:0007669"/>
    <property type="project" value="TreeGrafter"/>
</dbReference>
<dbReference type="InterPro" id="IPR003141">
    <property type="entry name" value="Pol/His_phosphatase_N"/>
</dbReference>
<dbReference type="GO" id="GO:0035312">
    <property type="term" value="F:5'-3' DNA exonuclease activity"/>
    <property type="evidence" value="ECO:0007669"/>
    <property type="project" value="TreeGrafter"/>
</dbReference>
<dbReference type="InterPro" id="IPR052018">
    <property type="entry name" value="PHP_domain"/>
</dbReference>
<dbReference type="SMART" id="SM00481">
    <property type="entry name" value="POLIIIAc"/>
    <property type="match status" value="1"/>
</dbReference>
<dbReference type="Pfam" id="PF02811">
    <property type="entry name" value="PHP"/>
    <property type="match status" value="1"/>
</dbReference>
<evidence type="ECO:0000259" key="1">
    <source>
        <dbReference type="SMART" id="SM00481"/>
    </source>
</evidence>
<reference evidence="2" key="1">
    <citation type="journal article" date="2014" name="Front. Microbiol.">
        <title>High frequency of phylogenetically diverse reductive dehalogenase-homologous genes in deep subseafloor sedimentary metagenomes.</title>
        <authorList>
            <person name="Kawai M."/>
            <person name="Futagami T."/>
            <person name="Toyoda A."/>
            <person name="Takaki Y."/>
            <person name="Nishi S."/>
            <person name="Hori S."/>
            <person name="Arai W."/>
            <person name="Tsubouchi T."/>
            <person name="Morono Y."/>
            <person name="Uchiyama I."/>
            <person name="Ito T."/>
            <person name="Fujiyama A."/>
            <person name="Inagaki F."/>
            <person name="Takami H."/>
        </authorList>
    </citation>
    <scope>NUCLEOTIDE SEQUENCE</scope>
    <source>
        <strain evidence="2">Expedition CK06-06</strain>
    </source>
</reference>
<dbReference type="InterPro" id="IPR016195">
    <property type="entry name" value="Pol/histidinol_Pase-like"/>
</dbReference>
<dbReference type="AlphaFoldDB" id="X1IEY4"/>
<feature type="domain" description="Polymerase/histidinol phosphatase N-terminal" evidence="1">
    <location>
        <begin position="4"/>
        <end position="70"/>
    </location>
</feature>
<comment type="caution">
    <text evidence="2">The sequence shown here is derived from an EMBL/GenBank/DDBJ whole genome shotgun (WGS) entry which is preliminary data.</text>
</comment>
<organism evidence="2">
    <name type="scientific">marine sediment metagenome</name>
    <dbReference type="NCBI Taxonomy" id="412755"/>
    <lineage>
        <taxon>unclassified sequences</taxon>
        <taxon>metagenomes</taxon>
        <taxon>ecological metagenomes</taxon>
    </lineage>
</organism>
<evidence type="ECO:0000313" key="2">
    <source>
        <dbReference type="EMBL" id="GAH67845.1"/>
    </source>
</evidence>
<protein>
    <recommendedName>
        <fullName evidence="1">Polymerase/histidinol phosphatase N-terminal domain-containing protein</fullName>
    </recommendedName>
</protein>
<sequence>MSKVDLHIHSTVSDGRFSPEAIVGKAAALGLTVIALADHDSVDGIAPSLEAAKAFPQLRVIPCVEISTDMPSGEAHVLGYFIDYTSDELNASLERFRSSRQRRAQGMIARLRDLGIHVDWQRVQEIAGDGSIGRPHIAQAMLEKGYITSIK</sequence>